<sequence length="128" mass="14180">MEVVRCWKNHERRFCDFRRTESVNGEDDWKSFAHVASSSTTKGAGGGVETGIGRLKTEKLISQAKNAFGGEKVFDKLIQCSSFGIKFLCLSGFGVCWNKITVTAVVTFDITFLILLKIVGWSSCANFL</sequence>
<reference evidence="2" key="1">
    <citation type="journal article" date="2014" name="Nat. Genet.">
        <title>A reference genome for common bean and genome-wide analysis of dual domestications.</title>
        <authorList>
            <person name="Schmutz J."/>
            <person name="McClean P.E."/>
            <person name="Mamidi S."/>
            <person name="Wu G.A."/>
            <person name="Cannon S.B."/>
            <person name="Grimwood J."/>
            <person name="Jenkins J."/>
            <person name="Shu S."/>
            <person name="Song Q."/>
            <person name="Chavarro C."/>
            <person name="Torres-Torres M."/>
            <person name="Geffroy V."/>
            <person name="Moghaddam S.M."/>
            <person name="Gao D."/>
            <person name="Abernathy B."/>
            <person name="Barry K."/>
            <person name="Blair M."/>
            <person name="Brick M.A."/>
            <person name="Chovatia M."/>
            <person name="Gepts P."/>
            <person name="Goodstein D.M."/>
            <person name="Gonzales M."/>
            <person name="Hellsten U."/>
            <person name="Hyten D.L."/>
            <person name="Jia G."/>
            <person name="Kelly J.D."/>
            <person name="Kudrna D."/>
            <person name="Lee R."/>
            <person name="Richard M.M."/>
            <person name="Miklas P.N."/>
            <person name="Osorno J.M."/>
            <person name="Rodrigues J."/>
            <person name="Thareau V."/>
            <person name="Urrea C.A."/>
            <person name="Wang M."/>
            <person name="Yu Y."/>
            <person name="Zhang M."/>
            <person name="Wing R.A."/>
            <person name="Cregan P.B."/>
            <person name="Rokhsar D.S."/>
            <person name="Jackson S.A."/>
        </authorList>
    </citation>
    <scope>NUCLEOTIDE SEQUENCE [LARGE SCALE GENOMIC DNA]</scope>
    <source>
        <strain evidence="2">cv. G19833</strain>
    </source>
</reference>
<dbReference type="AlphaFoldDB" id="V7CGP0"/>
<dbReference type="Proteomes" id="UP000000226">
    <property type="component" value="Chromosome 3"/>
</dbReference>
<dbReference type="Gramene" id="ESW28523">
    <property type="protein sequence ID" value="ESW28523"/>
    <property type="gene ID" value="PHAVU_003G293700g"/>
</dbReference>
<name>V7CGP0_PHAVU</name>
<gene>
    <name evidence="1" type="ORF">PHAVU_003G293700g</name>
</gene>
<evidence type="ECO:0000313" key="1">
    <source>
        <dbReference type="EMBL" id="ESW28523.1"/>
    </source>
</evidence>
<protein>
    <submittedName>
        <fullName evidence="1">Uncharacterized protein</fullName>
    </submittedName>
</protein>
<dbReference type="EMBL" id="CM002290">
    <property type="protein sequence ID" value="ESW28523.1"/>
    <property type="molecule type" value="Genomic_DNA"/>
</dbReference>
<accession>V7CGP0</accession>
<evidence type="ECO:0000313" key="2">
    <source>
        <dbReference type="Proteomes" id="UP000000226"/>
    </source>
</evidence>
<keyword evidence="2" id="KW-1185">Reference proteome</keyword>
<organism evidence="1 2">
    <name type="scientific">Phaseolus vulgaris</name>
    <name type="common">Kidney bean</name>
    <name type="synonym">French bean</name>
    <dbReference type="NCBI Taxonomy" id="3885"/>
    <lineage>
        <taxon>Eukaryota</taxon>
        <taxon>Viridiplantae</taxon>
        <taxon>Streptophyta</taxon>
        <taxon>Embryophyta</taxon>
        <taxon>Tracheophyta</taxon>
        <taxon>Spermatophyta</taxon>
        <taxon>Magnoliopsida</taxon>
        <taxon>eudicotyledons</taxon>
        <taxon>Gunneridae</taxon>
        <taxon>Pentapetalae</taxon>
        <taxon>rosids</taxon>
        <taxon>fabids</taxon>
        <taxon>Fabales</taxon>
        <taxon>Fabaceae</taxon>
        <taxon>Papilionoideae</taxon>
        <taxon>50 kb inversion clade</taxon>
        <taxon>NPAAA clade</taxon>
        <taxon>indigoferoid/millettioid clade</taxon>
        <taxon>Phaseoleae</taxon>
        <taxon>Phaseolus</taxon>
    </lineage>
</organism>
<proteinExistence type="predicted"/>